<evidence type="ECO:0000259" key="2">
    <source>
        <dbReference type="PROSITE" id="PS50097"/>
    </source>
</evidence>
<comment type="caution">
    <text evidence="3">The sequence shown here is derived from an EMBL/GenBank/DDBJ whole genome shotgun (WGS) entry which is preliminary data.</text>
</comment>
<sequence>MGNKPSALSQGSAQDVSSLFNNPRYSDLTIKCGDRTWSVHKNIVCTRCEFFDGACKGGFQEATSNEITLDHDEPDAVHALLEYIYSAEYGSQGHEALSLHVEVAIIADKYNMTHLNRLATEKFTQCSANIARDGGTNPSPFTRAIALLYSTDINALQGIRDCAMEVLMKHGDKILPYGRPSALRLLVVDTPSLAADLFSKFQEQAMKQFDPQAQPQPDLGKARTVRGSIP</sequence>
<proteinExistence type="predicted"/>
<accession>A0AAI8Z0T2</accession>
<dbReference type="PANTHER" id="PTHR47843">
    <property type="entry name" value="BTB DOMAIN-CONTAINING PROTEIN-RELATED"/>
    <property type="match status" value="1"/>
</dbReference>
<dbReference type="AlphaFoldDB" id="A0AAI8Z0T2"/>
<dbReference type="InterPro" id="IPR000210">
    <property type="entry name" value="BTB/POZ_dom"/>
</dbReference>
<dbReference type="PANTHER" id="PTHR47843:SF5">
    <property type="entry name" value="BTB_POZ DOMAIN PROTEIN"/>
    <property type="match status" value="1"/>
</dbReference>
<reference evidence="3" key="1">
    <citation type="submission" date="2023-11" db="EMBL/GenBank/DDBJ databases">
        <authorList>
            <person name="Alioto T."/>
            <person name="Alioto T."/>
            <person name="Gomez Garrido J."/>
        </authorList>
    </citation>
    <scope>NUCLEOTIDE SEQUENCE</scope>
</reference>
<dbReference type="EMBL" id="CAVMBE010000035">
    <property type="protein sequence ID" value="CAK4030348.1"/>
    <property type="molecule type" value="Genomic_DNA"/>
</dbReference>
<protein>
    <submittedName>
        <fullName evidence="3">Kelch repeat and BTB domain-containing</fullName>
    </submittedName>
</protein>
<dbReference type="Proteomes" id="UP001296104">
    <property type="component" value="Unassembled WGS sequence"/>
</dbReference>
<organism evidence="3 4">
    <name type="scientific">Lecanosticta acicola</name>
    <dbReference type="NCBI Taxonomy" id="111012"/>
    <lineage>
        <taxon>Eukaryota</taxon>
        <taxon>Fungi</taxon>
        <taxon>Dikarya</taxon>
        <taxon>Ascomycota</taxon>
        <taxon>Pezizomycotina</taxon>
        <taxon>Dothideomycetes</taxon>
        <taxon>Dothideomycetidae</taxon>
        <taxon>Mycosphaerellales</taxon>
        <taxon>Mycosphaerellaceae</taxon>
        <taxon>Lecanosticta</taxon>
    </lineage>
</organism>
<feature type="domain" description="BTB" evidence="2">
    <location>
        <begin position="26"/>
        <end position="93"/>
    </location>
</feature>
<keyword evidence="4" id="KW-1185">Reference proteome</keyword>
<dbReference type="Pfam" id="PF00651">
    <property type="entry name" value="BTB"/>
    <property type="match status" value="1"/>
</dbReference>
<name>A0AAI8Z0T2_9PEZI</name>
<gene>
    <name evidence="3" type="ORF">LECACI_7A005506</name>
</gene>
<evidence type="ECO:0000313" key="4">
    <source>
        <dbReference type="Proteomes" id="UP001296104"/>
    </source>
</evidence>
<dbReference type="PROSITE" id="PS50097">
    <property type="entry name" value="BTB"/>
    <property type="match status" value="1"/>
</dbReference>
<evidence type="ECO:0000313" key="3">
    <source>
        <dbReference type="EMBL" id="CAK4030348.1"/>
    </source>
</evidence>
<dbReference type="SMART" id="SM00225">
    <property type="entry name" value="BTB"/>
    <property type="match status" value="1"/>
</dbReference>
<feature type="region of interest" description="Disordered" evidence="1">
    <location>
        <begin position="210"/>
        <end position="230"/>
    </location>
</feature>
<evidence type="ECO:0000256" key="1">
    <source>
        <dbReference type="SAM" id="MobiDB-lite"/>
    </source>
</evidence>
<dbReference type="CDD" id="cd18186">
    <property type="entry name" value="BTB_POZ_ZBTB_KLHL-like"/>
    <property type="match status" value="1"/>
</dbReference>
<dbReference type="SUPFAM" id="SSF54695">
    <property type="entry name" value="POZ domain"/>
    <property type="match status" value="1"/>
</dbReference>
<dbReference type="Gene3D" id="3.30.710.10">
    <property type="entry name" value="Potassium Channel Kv1.1, Chain A"/>
    <property type="match status" value="1"/>
</dbReference>
<dbReference type="InterPro" id="IPR011333">
    <property type="entry name" value="SKP1/BTB/POZ_sf"/>
</dbReference>